<dbReference type="GO" id="GO:0071555">
    <property type="term" value="P:cell wall organization"/>
    <property type="evidence" value="ECO:0007669"/>
    <property type="project" value="UniProtKB-KW"/>
</dbReference>
<dbReference type="GO" id="GO:0006508">
    <property type="term" value="P:proteolysis"/>
    <property type="evidence" value="ECO:0007669"/>
    <property type="project" value="UniProtKB-KW"/>
</dbReference>
<dbReference type="GO" id="GO:0008658">
    <property type="term" value="F:penicillin binding"/>
    <property type="evidence" value="ECO:0007669"/>
    <property type="project" value="InterPro"/>
</dbReference>
<keyword evidence="2" id="KW-0121">Carboxypeptidase</keyword>
<dbReference type="GO" id="GO:0008955">
    <property type="term" value="F:peptidoglycan glycosyltransferase activity"/>
    <property type="evidence" value="ECO:0007669"/>
    <property type="project" value="UniProtKB-EC"/>
</dbReference>
<evidence type="ECO:0000259" key="19">
    <source>
        <dbReference type="Pfam" id="PF00912"/>
    </source>
</evidence>
<evidence type="ECO:0000259" key="18">
    <source>
        <dbReference type="Pfam" id="PF00905"/>
    </source>
</evidence>
<keyword evidence="10 17" id="KW-1133">Transmembrane helix</keyword>
<evidence type="ECO:0000256" key="17">
    <source>
        <dbReference type="SAM" id="Phobius"/>
    </source>
</evidence>
<organism evidence="20 21">
    <name type="scientific">Polycladospora coralii</name>
    <dbReference type="NCBI Taxonomy" id="2771432"/>
    <lineage>
        <taxon>Bacteria</taxon>
        <taxon>Bacillati</taxon>
        <taxon>Bacillota</taxon>
        <taxon>Bacilli</taxon>
        <taxon>Bacillales</taxon>
        <taxon>Thermoactinomycetaceae</taxon>
        <taxon>Polycladospora</taxon>
    </lineage>
</organism>
<dbReference type="InterPro" id="IPR023346">
    <property type="entry name" value="Lysozyme-like_dom_sf"/>
</dbReference>
<keyword evidence="12" id="KW-0511">Multifunctional enzyme</keyword>
<sequence>MYKLSRGKRIARYTFYTFITLLVAILVLGVGGIGVGTGMVTAIVKDEQVREADDFQKKLDGLFQNSYAYFQNTDKDGNPILIGSFRLEGNNRNLIESTQDVSPHLVNAFISTEDRDFYEHNGIVPRSIIRASLSQVSDIFPNSGGSTITQQLVKNVILNNREQSIERKAKEIILSLRLESLYKKDEILVHYMNSVYFGSGANNKNLYGVQAAAKGLFNVEVKDLSIPQAAYIAGMVQRPIDYNPFEGEKQQKLGLERMKLVLNEMLENKKITQAEHDEALQFDLKSALAKPEAFKNSYSEYPFIMHQLEAEAAEILMEKDGLNIATLSKEGKYGVTLQEYKKKVMTGGYHIYATIDQKMYEAVNREATKGIQFHKKTHKGVEGQEQIGATIIENKTGAILAFVSGSNKDFNENQKDHALNATNQPGSTIKPLLVYGPGMDQGIISSGTNILDEPIKKSGTSEFYKNANGRYSGIMSVTTALKHSINIPAIKIFNALGHETGFDYMRKLGIPPHPNDGESASIGGVTNGFTVAKMTAAFATFPNNGSYNKPHLISKIVDQDGEEIWNYNEKPVQIYSPQASYATTQIMRQVVTGGTASRIGASLSGYPIAGKTGTTNEYRDVWFIGYTPQISLGVWGGYDYNHKLTLNKNIAKTAWINIFKAAATASPNYFDKNASFTNPGGSLKYVSCLDCESITKYKEKKKKEEEEEKKKEEEKENEEENGDSPVTPTPTNPRPPTPPGGPGGPGDDLGGGGDDGGSSGGDDGSSGGGDDGSSGGGSDGGSGGGNDGGSGGGDDGGNTPGGPGNGDTADSETLSEQDTVEGSDSSTEELENSSSHKALRRFA</sequence>
<keyword evidence="3" id="KW-0645">Protease</keyword>
<keyword evidence="1" id="KW-1003">Cell membrane</keyword>
<dbReference type="GO" id="GO:0030288">
    <property type="term" value="C:outer membrane-bounded periplasmic space"/>
    <property type="evidence" value="ECO:0007669"/>
    <property type="project" value="TreeGrafter"/>
</dbReference>
<evidence type="ECO:0000256" key="16">
    <source>
        <dbReference type="SAM" id="MobiDB-lite"/>
    </source>
</evidence>
<evidence type="ECO:0000256" key="6">
    <source>
        <dbReference type="ARBA" id="ARBA00022692"/>
    </source>
</evidence>
<feature type="compositionally biased region" description="Gly residues" evidence="16">
    <location>
        <begin position="743"/>
        <end position="805"/>
    </location>
</feature>
<feature type="region of interest" description="Disordered" evidence="16">
    <location>
        <begin position="699"/>
        <end position="843"/>
    </location>
</feature>
<evidence type="ECO:0000256" key="15">
    <source>
        <dbReference type="ARBA" id="ARBA00049902"/>
    </source>
</evidence>
<evidence type="ECO:0000256" key="8">
    <source>
        <dbReference type="ARBA" id="ARBA00022960"/>
    </source>
</evidence>
<dbReference type="GO" id="GO:0009252">
    <property type="term" value="P:peptidoglycan biosynthetic process"/>
    <property type="evidence" value="ECO:0007669"/>
    <property type="project" value="UniProtKB-KW"/>
</dbReference>
<dbReference type="EMBL" id="JACXAH010000002">
    <property type="protein sequence ID" value="MBD1370933.1"/>
    <property type="molecule type" value="Genomic_DNA"/>
</dbReference>
<evidence type="ECO:0000256" key="7">
    <source>
        <dbReference type="ARBA" id="ARBA00022801"/>
    </source>
</evidence>
<evidence type="ECO:0000256" key="13">
    <source>
        <dbReference type="ARBA" id="ARBA00023316"/>
    </source>
</evidence>
<evidence type="ECO:0000256" key="9">
    <source>
        <dbReference type="ARBA" id="ARBA00022984"/>
    </source>
</evidence>
<dbReference type="SUPFAM" id="SSF56601">
    <property type="entry name" value="beta-lactamase/transpeptidase-like"/>
    <property type="match status" value="1"/>
</dbReference>
<feature type="compositionally biased region" description="Basic and acidic residues" evidence="16">
    <location>
        <begin position="699"/>
        <end position="714"/>
    </location>
</feature>
<evidence type="ECO:0000256" key="2">
    <source>
        <dbReference type="ARBA" id="ARBA00022645"/>
    </source>
</evidence>
<dbReference type="InterPro" id="IPR050396">
    <property type="entry name" value="Glycosyltr_51/Transpeptidase"/>
</dbReference>
<dbReference type="Gene3D" id="1.10.3810.10">
    <property type="entry name" value="Biosynthetic peptidoglycan transglycosylase-like"/>
    <property type="match status" value="1"/>
</dbReference>
<keyword evidence="11 17" id="KW-0472">Membrane</keyword>
<evidence type="ECO:0000256" key="3">
    <source>
        <dbReference type="ARBA" id="ARBA00022670"/>
    </source>
</evidence>
<evidence type="ECO:0000256" key="4">
    <source>
        <dbReference type="ARBA" id="ARBA00022676"/>
    </source>
</evidence>
<evidence type="ECO:0000256" key="1">
    <source>
        <dbReference type="ARBA" id="ARBA00022475"/>
    </source>
</evidence>
<dbReference type="PANTHER" id="PTHR32282">
    <property type="entry name" value="BINDING PROTEIN TRANSPEPTIDASE, PUTATIVE-RELATED"/>
    <property type="match status" value="1"/>
</dbReference>
<dbReference type="Pfam" id="PF00905">
    <property type="entry name" value="Transpeptidase"/>
    <property type="match status" value="1"/>
</dbReference>
<dbReference type="Pfam" id="PF00912">
    <property type="entry name" value="Transgly"/>
    <property type="match status" value="1"/>
</dbReference>
<evidence type="ECO:0000256" key="5">
    <source>
        <dbReference type="ARBA" id="ARBA00022679"/>
    </source>
</evidence>
<keyword evidence="8" id="KW-0133">Cell shape</keyword>
<keyword evidence="21" id="KW-1185">Reference proteome</keyword>
<evidence type="ECO:0000256" key="14">
    <source>
        <dbReference type="ARBA" id="ARBA00034000"/>
    </source>
</evidence>
<dbReference type="InterPro" id="IPR001460">
    <property type="entry name" value="PCN-bd_Tpept"/>
</dbReference>
<feature type="domain" description="Glycosyl transferase family 51" evidence="19">
    <location>
        <begin position="88"/>
        <end position="265"/>
    </location>
</feature>
<dbReference type="PANTHER" id="PTHR32282:SF32">
    <property type="entry name" value="PENICILLIN-BINDING PROTEIN 2A"/>
    <property type="match status" value="1"/>
</dbReference>
<feature type="transmembrane region" description="Helical" evidence="17">
    <location>
        <begin position="12"/>
        <end position="35"/>
    </location>
</feature>
<dbReference type="InterPro" id="IPR001264">
    <property type="entry name" value="Glyco_trans_51"/>
</dbReference>
<comment type="catalytic activity">
    <reaction evidence="15">
        <text>[GlcNAc-(1-&gt;4)-Mur2Ac(oyl-L-Ala-gamma-D-Glu-L-Lys-D-Ala-D-Ala)](n)-di-trans,octa-cis-undecaprenyl diphosphate + beta-D-GlcNAc-(1-&gt;4)-Mur2Ac(oyl-L-Ala-gamma-D-Glu-L-Lys-D-Ala-D-Ala)-di-trans,octa-cis-undecaprenyl diphosphate = [GlcNAc-(1-&gt;4)-Mur2Ac(oyl-L-Ala-gamma-D-Glu-L-Lys-D-Ala-D-Ala)](n+1)-di-trans,octa-cis-undecaprenyl diphosphate + di-trans,octa-cis-undecaprenyl diphosphate + H(+)</text>
        <dbReference type="Rhea" id="RHEA:23708"/>
        <dbReference type="Rhea" id="RHEA-COMP:9602"/>
        <dbReference type="Rhea" id="RHEA-COMP:9603"/>
        <dbReference type="ChEBI" id="CHEBI:15378"/>
        <dbReference type="ChEBI" id="CHEBI:58405"/>
        <dbReference type="ChEBI" id="CHEBI:60033"/>
        <dbReference type="ChEBI" id="CHEBI:78435"/>
        <dbReference type="EC" id="2.4.99.28"/>
    </reaction>
</comment>
<dbReference type="GO" id="GO:0008360">
    <property type="term" value="P:regulation of cell shape"/>
    <property type="evidence" value="ECO:0007669"/>
    <property type="project" value="UniProtKB-KW"/>
</dbReference>
<accession>A0A926RSY2</accession>
<dbReference type="SUPFAM" id="SSF53955">
    <property type="entry name" value="Lysozyme-like"/>
    <property type="match status" value="1"/>
</dbReference>
<keyword evidence="9" id="KW-0573">Peptidoglycan synthesis</keyword>
<keyword evidence="7" id="KW-0378">Hydrolase</keyword>
<comment type="caution">
    <text evidence="20">The sequence shown here is derived from an EMBL/GenBank/DDBJ whole genome shotgun (WGS) entry which is preliminary data.</text>
</comment>
<evidence type="ECO:0000256" key="11">
    <source>
        <dbReference type="ARBA" id="ARBA00023136"/>
    </source>
</evidence>
<dbReference type="InterPro" id="IPR012338">
    <property type="entry name" value="Beta-lactam/transpept-like"/>
</dbReference>
<dbReference type="Gene3D" id="3.40.710.10">
    <property type="entry name" value="DD-peptidase/beta-lactamase superfamily"/>
    <property type="match status" value="1"/>
</dbReference>
<evidence type="ECO:0000256" key="12">
    <source>
        <dbReference type="ARBA" id="ARBA00023268"/>
    </source>
</evidence>
<dbReference type="InterPro" id="IPR036950">
    <property type="entry name" value="PBP_transglycosylase"/>
</dbReference>
<proteinExistence type="predicted"/>
<comment type="catalytic activity">
    <reaction evidence="14">
        <text>Preferential cleavage: (Ac)2-L-Lys-D-Ala-|-D-Ala. Also transpeptidation of peptidyl-alanyl moieties that are N-acyl substituents of D-alanine.</text>
        <dbReference type="EC" id="3.4.16.4"/>
    </reaction>
</comment>
<dbReference type="Proteomes" id="UP000661691">
    <property type="component" value="Unassembled WGS sequence"/>
</dbReference>
<keyword evidence="6 17" id="KW-0812">Transmembrane</keyword>
<keyword evidence="4" id="KW-0328">Glycosyltransferase</keyword>
<keyword evidence="5" id="KW-0808">Transferase</keyword>
<dbReference type="AlphaFoldDB" id="A0A926RSY2"/>
<evidence type="ECO:0000256" key="10">
    <source>
        <dbReference type="ARBA" id="ARBA00022989"/>
    </source>
</evidence>
<feature type="compositionally biased region" description="Acidic residues" evidence="16">
    <location>
        <begin position="809"/>
        <end position="831"/>
    </location>
</feature>
<protein>
    <submittedName>
        <fullName evidence="20">Penicillin-binding protein</fullName>
    </submittedName>
</protein>
<reference evidence="20" key="1">
    <citation type="submission" date="2020-09" db="EMBL/GenBank/DDBJ databases">
        <title>A novel bacterium of genus Hazenella, isolated from South China Sea.</title>
        <authorList>
            <person name="Huang H."/>
            <person name="Mo K."/>
            <person name="Hu Y."/>
        </authorList>
    </citation>
    <scope>NUCLEOTIDE SEQUENCE</scope>
    <source>
        <strain evidence="20">IB182357</strain>
    </source>
</reference>
<name>A0A926RSY2_9BACL</name>
<dbReference type="RefSeq" id="WP_191139164.1">
    <property type="nucleotide sequence ID" value="NZ_JACXAG020000002.1"/>
</dbReference>
<feature type="domain" description="Penicillin-binding protein transpeptidase" evidence="18">
    <location>
        <begin position="388"/>
        <end position="629"/>
    </location>
</feature>
<gene>
    <name evidence="20" type="ORF">IC620_00970</name>
</gene>
<feature type="compositionally biased region" description="Pro residues" evidence="16">
    <location>
        <begin position="727"/>
        <end position="742"/>
    </location>
</feature>
<dbReference type="GO" id="GO:0009002">
    <property type="term" value="F:serine-type D-Ala-D-Ala carboxypeptidase activity"/>
    <property type="evidence" value="ECO:0007669"/>
    <property type="project" value="UniProtKB-EC"/>
</dbReference>
<evidence type="ECO:0000313" key="21">
    <source>
        <dbReference type="Proteomes" id="UP000661691"/>
    </source>
</evidence>
<evidence type="ECO:0000313" key="20">
    <source>
        <dbReference type="EMBL" id="MBD1370933.1"/>
    </source>
</evidence>
<keyword evidence="13" id="KW-0961">Cell wall biogenesis/degradation</keyword>